<dbReference type="PROSITE" id="PS50983">
    <property type="entry name" value="FE_B12_PBP"/>
    <property type="match status" value="1"/>
</dbReference>
<keyword evidence="4" id="KW-0408">Iron</keyword>
<dbReference type="InterPro" id="IPR033870">
    <property type="entry name" value="FatB"/>
</dbReference>
<evidence type="ECO:0000256" key="2">
    <source>
        <dbReference type="ARBA" id="ARBA00008814"/>
    </source>
</evidence>
<keyword evidence="9" id="KW-1185">Reference proteome</keyword>
<dbReference type="InterPro" id="IPR002491">
    <property type="entry name" value="ABC_transptr_periplasmic_BD"/>
</dbReference>
<accession>A0A2R8BYU0</accession>
<gene>
    <name evidence="8" type="primary">yclQ</name>
    <name evidence="8" type="ORF">PAA8504_03153</name>
</gene>
<dbReference type="Gene3D" id="3.40.50.1980">
    <property type="entry name" value="Nitrogenase molybdenum iron protein domain"/>
    <property type="match status" value="2"/>
</dbReference>
<keyword evidence="4" id="KW-0406">Ion transport</keyword>
<keyword evidence="3" id="KW-0813">Transport</keyword>
<dbReference type="PANTHER" id="PTHR30532:SF28">
    <property type="entry name" value="PETROBACTIN-BINDING PROTEIN YCLQ"/>
    <property type="match status" value="1"/>
</dbReference>
<reference evidence="8 9" key="1">
    <citation type="submission" date="2018-03" db="EMBL/GenBank/DDBJ databases">
        <authorList>
            <person name="Keele B.F."/>
        </authorList>
    </citation>
    <scope>NUCLEOTIDE SEQUENCE [LARGE SCALE GENOMIC DNA]</scope>
    <source>
        <strain evidence="8 9">CECT 8504</strain>
    </source>
</reference>
<evidence type="ECO:0000313" key="9">
    <source>
        <dbReference type="Proteomes" id="UP000244912"/>
    </source>
</evidence>
<dbReference type="SUPFAM" id="SSF53807">
    <property type="entry name" value="Helical backbone' metal receptor"/>
    <property type="match status" value="1"/>
</dbReference>
<dbReference type="AlphaFoldDB" id="A0A2R8BYU0"/>
<feature type="domain" description="Fe/B12 periplasmic-binding" evidence="7">
    <location>
        <begin position="39"/>
        <end position="299"/>
    </location>
</feature>
<keyword evidence="5 6" id="KW-0732">Signal</keyword>
<evidence type="ECO:0000256" key="4">
    <source>
        <dbReference type="ARBA" id="ARBA00022496"/>
    </source>
</evidence>
<dbReference type="CDD" id="cd01140">
    <property type="entry name" value="FatB"/>
    <property type="match status" value="1"/>
</dbReference>
<dbReference type="RefSeq" id="WP_108895102.1">
    <property type="nucleotide sequence ID" value="NZ_ONZF01000008.1"/>
</dbReference>
<evidence type="ECO:0000259" key="7">
    <source>
        <dbReference type="PROSITE" id="PS50983"/>
    </source>
</evidence>
<feature type="signal peptide" evidence="6">
    <location>
        <begin position="1"/>
        <end position="19"/>
    </location>
</feature>
<feature type="chain" id="PRO_5015313134" evidence="6">
    <location>
        <begin position="20"/>
        <end position="300"/>
    </location>
</feature>
<proteinExistence type="inferred from homology"/>
<keyword evidence="4" id="KW-0410">Iron transport</keyword>
<comment type="similarity">
    <text evidence="2">Belongs to the bacterial solute-binding protein 8 family.</text>
</comment>
<evidence type="ECO:0000256" key="1">
    <source>
        <dbReference type="ARBA" id="ARBA00004196"/>
    </source>
</evidence>
<dbReference type="GO" id="GO:1901678">
    <property type="term" value="P:iron coordination entity transport"/>
    <property type="evidence" value="ECO:0007669"/>
    <property type="project" value="UniProtKB-ARBA"/>
</dbReference>
<sequence length="300" mass="30642">MKTIRAAGFAAALPFAAFAQGVEVQTATGPSSAPATPETVAVFDLAAIDTISALGVTIDGVPGITPPAYLSEAMSDAEIVGTLFEPDFEALAVMAPDLIVAGGRSQTKVDALSRIAPTLDMTIDGTDLLQEAKLRAEAYGAIFGQEEAAAELISALETDVADASNAVEGKGDALILLANGGKISAYGAGSRFGWIHAALGLEEARDGLEAETHGEAVSFEFVAETDPDWILVIDRGAAIGQEGEAARATLDNPLVQGTKAGQSGQIVYLESAPLYLAGGGVQSMRLTLDEITEAFSAAGS</sequence>
<dbReference type="EMBL" id="ONZF01000008">
    <property type="protein sequence ID" value="SPJ25302.1"/>
    <property type="molecule type" value="Genomic_DNA"/>
</dbReference>
<protein>
    <submittedName>
        <fullName evidence="8">Putative ABC transporter solute-binding protein YclQ</fullName>
    </submittedName>
</protein>
<evidence type="ECO:0000256" key="3">
    <source>
        <dbReference type="ARBA" id="ARBA00022448"/>
    </source>
</evidence>
<name>A0A2R8BYU0_9RHOB</name>
<dbReference type="Proteomes" id="UP000244912">
    <property type="component" value="Unassembled WGS sequence"/>
</dbReference>
<dbReference type="InterPro" id="IPR051313">
    <property type="entry name" value="Bact_iron-sidero_bind"/>
</dbReference>
<evidence type="ECO:0000256" key="5">
    <source>
        <dbReference type="ARBA" id="ARBA00022729"/>
    </source>
</evidence>
<comment type="subcellular location">
    <subcellularLocation>
        <location evidence="1">Cell envelope</location>
    </subcellularLocation>
</comment>
<dbReference type="OrthoDB" id="63946at2"/>
<dbReference type="PANTHER" id="PTHR30532">
    <property type="entry name" value="IRON III DICITRATE-BINDING PERIPLASMIC PROTEIN"/>
    <property type="match status" value="1"/>
</dbReference>
<evidence type="ECO:0000256" key="6">
    <source>
        <dbReference type="SAM" id="SignalP"/>
    </source>
</evidence>
<evidence type="ECO:0000313" key="8">
    <source>
        <dbReference type="EMBL" id="SPJ25302.1"/>
    </source>
</evidence>
<organism evidence="8 9">
    <name type="scientific">Palleronia abyssalis</name>
    <dbReference type="NCBI Taxonomy" id="1501240"/>
    <lineage>
        <taxon>Bacteria</taxon>
        <taxon>Pseudomonadati</taxon>
        <taxon>Pseudomonadota</taxon>
        <taxon>Alphaproteobacteria</taxon>
        <taxon>Rhodobacterales</taxon>
        <taxon>Roseobacteraceae</taxon>
        <taxon>Palleronia</taxon>
    </lineage>
</organism>
<dbReference type="Pfam" id="PF01497">
    <property type="entry name" value="Peripla_BP_2"/>
    <property type="match status" value="1"/>
</dbReference>
<dbReference type="GO" id="GO:0030288">
    <property type="term" value="C:outer membrane-bounded periplasmic space"/>
    <property type="evidence" value="ECO:0007669"/>
    <property type="project" value="TreeGrafter"/>
</dbReference>